<dbReference type="CDD" id="cd04328">
    <property type="entry name" value="RNAP_I_Rpa43_N"/>
    <property type="match status" value="1"/>
</dbReference>
<evidence type="ECO:0000256" key="1">
    <source>
        <dbReference type="ARBA" id="ARBA00004123"/>
    </source>
</evidence>
<keyword evidence="3 5" id="KW-0804">Transcription</keyword>
<evidence type="ECO:0000256" key="6">
    <source>
        <dbReference type="SAM" id="MobiDB-lite"/>
    </source>
</evidence>
<dbReference type="Proteomes" id="UP001172684">
    <property type="component" value="Unassembled WGS sequence"/>
</dbReference>
<dbReference type="InterPro" id="IPR041178">
    <property type="entry name" value="RPA43_OB"/>
</dbReference>
<sequence length="407" mass="44601">MSTAPETSKKSKDKSQRKQKDASAKAHKKSSQKRPRDDAENADSSSQLLRTEASPSKQQRTAPSTSEPSTQPQPAASTTTQPPSSPRPEDSPFVHQTTSLYLPLSPITYASPIPGLCAEHLSPLLLTYYPPLHGVVLSYANVRLSTERPSTSHPPDRTDTEEPVLAHSIDEYGASFVWATADFVVLRPRRGVWLEGYVNLLNESYLGLVVYNLFSASVHRNRLPRDWQWVEDASGGGERQALAGAEEGDGEGEEEGAKDADGDVKMRRSHGRGRQAEGYYLNGEGEKVDGLIRFRIRDFESGVGEGEKGFLSIEGTMLSEEEEKEADEQERAQGGGAQRDGRGWPRPQMSGTRGREGLMGLMGAIGGMGRREVEARDHEWAKLDEVQQAMAPRAATPYCPAIEGKII</sequence>
<feature type="region of interest" description="Disordered" evidence="6">
    <location>
        <begin position="1"/>
        <end position="94"/>
    </location>
</feature>
<evidence type="ECO:0000256" key="4">
    <source>
        <dbReference type="ARBA" id="ARBA00023242"/>
    </source>
</evidence>
<comment type="caution">
    <text evidence="8">The sequence shown here is derived from an EMBL/GenBank/DDBJ whole genome shotgun (WGS) entry which is preliminary data.</text>
</comment>
<organism evidence="8 9">
    <name type="scientific">Coniosporium apollinis</name>
    <dbReference type="NCBI Taxonomy" id="61459"/>
    <lineage>
        <taxon>Eukaryota</taxon>
        <taxon>Fungi</taxon>
        <taxon>Dikarya</taxon>
        <taxon>Ascomycota</taxon>
        <taxon>Pezizomycotina</taxon>
        <taxon>Dothideomycetes</taxon>
        <taxon>Dothideomycetes incertae sedis</taxon>
        <taxon>Coniosporium</taxon>
    </lineage>
</organism>
<feature type="compositionally biased region" description="Acidic residues" evidence="6">
    <location>
        <begin position="319"/>
        <end position="328"/>
    </location>
</feature>
<proteinExistence type="predicted"/>
<feature type="compositionally biased region" description="Basic and acidic residues" evidence="6">
    <location>
        <begin position="255"/>
        <end position="266"/>
    </location>
</feature>
<feature type="domain" description="RPA43 OB" evidence="7">
    <location>
        <begin position="188"/>
        <end position="318"/>
    </location>
</feature>
<comment type="function">
    <text evidence="5">DNA-dependent RNA polymerase which catalyzes the transcription of DNA into RNA using the four ribonucleoside triphosphates as substrates.</text>
</comment>
<dbReference type="Pfam" id="PF17875">
    <property type="entry name" value="RPA43_OB"/>
    <property type="match status" value="1"/>
</dbReference>
<keyword evidence="4 5" id="KW-0539">Nucleus</keyword>
<evidence type="ECO:0000256" key="2">
    <source>
        <dbReference type="ARBA" id="ARBA00022478"/>
    </source>
</evidence>
<dbReference type="Gene3D" id="2.40.50.1060">
    <property type="match status" value="1"/>
</dbReference>
<evidence type="ECO:0000313" key="9">
    <source>
        <dbReference type="Proteomes" id="UP001172684"/>
    </source>
</evidence>
<dbReference type="InterPro" id="IPR045113">
    <property type="entry name" value="Rpb7-like"/>
</dbReference>
<keyword evidence="9" id="KW-1185">Reference proteome</keyword>
<feature type="region of interest" description="Disordered" evidence="6">
    <location>
        <begin position="234"/>
        <end position="271"/>
    </location>
</feature>
<comment type="subcellular location">
    <subcellularLocation>
        <location evidence="1 5">Nucleus</location>
    </subcellularLocation>
</comment>
<dbReference type="Gene3D" id="3.30.1490.120">
    <property type="entry name" value="RNA polymerase Rpb7-like, N-terminal domain"/>
    <property type="match status" value="1"/>
</dbReference>
<feature type="compositionally biased region" description="Basic and acidic residues" evidence="6">
    <location>
        <begin position="7"/>
        <end position="24"/>
    </location>
</feature>
<reference evidence="8" key="1">
    <citation type="submission" date="2022-10" db="EMBL/GenBank/DDBJ databases">
        <title>Culturing micro-colonial fungi from biological soil crusts in the Mojave desert and describing Neophaeococcomyces mojavensis, and introducing the new genera and species Taxawa tesnikishii.</title>
        <authorList>
            <person name="Kurbessoian T."/>
            <person name="Stajich J.E."/>
        </authorList>
    </citation>
    <scope>NUCLEOTIDE SEQUENCE</scope>
    <source>
        <strain evidence="8">TK_1</strain>
    </source>
</reference>
<dbReference type="InterPro" id="IPR041901">
    <property type="entry name" value="RNAP_I_Rpa43_N"/>
</dbReference>
<dbReference type="InterPro" id="IPR036898">
    <property type="entry name" value="RNA_pol_Rpb7-like_N_sf"/>
</dbReference>
<dbReference type="PANTHER" id="PTHR12709">
    <property type="entry name" value="DNA-DIRECTED RNA POLYMERASE II, III"/>
    <property type="match status" value="1"/>
</dbReference>
<evidence type="ECO:0000256" key="5">
    <source>
        <dbReference type="RuleBase" id="RU369086"/>
    </source>
</evidence>
<evidence type="ECO:0000259" key="7">
    <source>
        <dbReference type="Pfam" id="PF17875"/>
    </source>
</evidence>
<dbReference type="EMBL" id="JAPDRL010000096">
    <property type="protein sequence ID" value="KAJ9657744.1"/>
    <property type="molecule type" value="Genomic_DNA"/>
</dbReference>
<evidence type="ECO:0000256" key="3">
    <source>
        <dbReference type="ARBA" id="ARBA00023163"/>
    </source>
</evidence>
<name>A0ABQ9NHX6_9PEZI</name>
<dbReference type="PANTHER" id="PTHR12709:SF5">
    <property type="entry name" value="DNA-DIRECTED RNA POLYMERASE I SUBUNIT RPA43"/>
    <property type="match status" value="1"/>
</dbReference>
<keyword evidence="2 5" id="KW-0240">DNA-directed RNA polymerase</keyword>
<feature type="compositionally biased region" description="Polar residues" evidence="6">
    <location>
        <begin position="42"/>
        <end position="60"/>
    </location>
</feature>
<feature type="compositionally biased region" description="Low complexity" evidence="6">
    <location>
        <begin position="61"/>
        <end position="82"/>
    </location>
</feature>
<protein>
    <recommendedName>
        <fullName evidence="5">DNA-directed RNA polymerase subunit</fullName>
    </recommendedName>
</protein>
<feature type="region of interest" description="Disordered" evidence="6">
    <location>
        <begin position="319"/>
        <end position="358"/>
    </location>
</feature>
<gene>
    <name evidence="8" type="ORF">H2201_008057</name>
</gene>
<evidence type="ECO:0000313" key="8">
    <source>
        <dbReference type="EMBL" id="KAJ9657744.1"/>
    </source>
</evidence>
<accession>A0ABQ9NHX6</accession>